<sequence length="195" mass="21232">MATAESGVCCHISENHMMLHALYSLCVLWALESMTGGDRCFPFPGDESWSVKAGGSQHLIARVLALRVTLPVTTWMVPRPASGGLFLCAPRSKTPTGEPTTRCFAITVLLDLLQLATSWLLLLFLPLRDLSTLHRSSGTLHAFHQAQLPTKGLSITAGLTFLVPTLFSPARFPLLLAVYQQRPTVTALSGPYLFL</sequence>
<protein>
    <recommendedName>
        <fullName evidence="4">Vomeronasal type-1 receptor</fullName>
    </recommendedName>
</protein>
<keyword evidence="1" id="KW-0472">Membrane</keyword>
<organism evidence="2 3">
    <name type="scientific">Ataeniobius toweri</name>
    <dbReference type="NCBI Taxonomy" id="208326"/>
    <lineage>
        <taxon>Eukaryota</taxon>
        <taxon>Metazoa</taxon>
        <taxon>Chordata</taxon>
        <taxon>Craniata</taxon>
        <taxon>Vertebrata</taxon>
        <taxon>Euteleostomi</taxon>
        <taxon>Actinopterygii</taxon>
        <taxon>Neopterygii</taxon>
        <taxon>Teleostei</taxon>
        <taxon>Neoteleostei</taxon>
        <taxon>Acanthomorphata</taxon>
        <taxon>Ovalentaria</taxon>
        <taxon>Atherinomorphae</taxon>
        <taxon>Cyprinodontiformes</taxon>
        <taxon>Goodeidae</taxon>
        <taxon>Ataeniobius</taxon>
    </lineage>
</organism>
<accession>A0ABU7C099</accession>
<evidence type="ECO:0000256" key="1">
    <source>
        <dbReference type="SAM" id="Phobius"/>
    </source>
</evidence>
<proteinExistence type="predicted"/>
<dbReference type="EMBL" id="JAHUTI010074265">
    <property type="protein sequence ID" value="MED6256332.1"/>
    <property type="molecule type" value="Genomic_DNA"/>
</dbReference>
<dbReference type="Proteomes" id="UP001345963">
    <property type="component" value="Unassembled WGS sequence"/>
</dbReference>
<evidence type="ECO:0008006" key="4">
    <source>
        <dbReference type="Google" id="ProtNLM"/>
    </source>
</evidence>
<keyword evidence="1" id="KW-0812">Transmembrane</keyword>
<evidence type="ECO:0000313" key="3">
    <source>
        <dbReference type="Proteomes" id="UP001345963"/>
    </source>
</evidence>
<keyword evidence="1" id="KW-1133">Transmembrane helix</keyword>
<reference evidence="2 3" key="1">
    <citation type="submission" date="2021-07" db="EMBL/GenBank/DDBJ databases">
        <authorList>
            <person name="Palmer J.M."/>
        </authorList>
    </citation>
    <scope>NUCLEOTIDE SEQUENCE [LARGE SCALE GENOMIC DNA]</scope>
    <source>
        <strain evidence="2 3">AT_MEX2019</strain>
        <tissue evidence="2">Muscle</tissue>
    </source>
</reference>
<name>A0ABU7C099_9TELE</name>
<gene>
    <name evidence="2" type="ORF">ATANTOWER_024077</name>
</gene>
<comment type="caution">
    <text evidence="2">The sequence shown here is derived from an EMBL/GenBank/DDBJ whole genome shotgun (WGS) entry which is preliminary data.</text>
</comment>
<keyword evidence="3" id="KW-1185">Reference proteome</keyword>
<feature type="transmembrane region" description="Helical" evidence="1">
    <location>
        <begin position="104"/>
        <end position="125"/>
    </location>
</feature>
<evidence type="ECO:0000313" key="2">
    <source>
        <dbReference type="EMBL" id="MED6256332.1"/>
    </source>
</evidence>